<keyword evidence="1" id="KW-0238">DNA-binding</keyword>
<keyword evidence="6" id="KW-1185">Reference proteome</keyword>
<feature type="region of interest" description="Disordered" evidence="2">
    <location>
        <begin position="56"/>
        <end position="123"/>
    </location>
</feature>
<dbReference type="InterPro" id="IPR036625">
    <property type="entry name" value="E3-bd_dom_sf"/>
</dbReference>
<proteinExistence type="predicted"/>
<accession>A0A3A3Z611</accession>
<comment type="caution">
    <text evidence="5">The sequence shown here is derived from an EMBL/GenBank/DDBJ whole genome shotgun (WGS) entry which is preliminary data.</text>
</comment>
<feature type="compositionally biased region" description="Basic and acidic residues" evidence="2">
    <location>
        <begin position="94"/>
        <end position="108"/>
    </location>
</feature>
<evidence type="ECO:0000313" key="6">
    <source>
        <dbReference type="Proteomes" id="UP000265614"/>
    </source>
</evidence>
<feature type="compositionally biased region" description="Gly residues" evidence="2">
    <location>
        <begin position="72"/>
        <end position="84"/>
    </location>
</feature>
<evidence type="ECO:0000256" key="1">
    <source>
        <dbReference type="ARBA" id="ARBA00023125"/>
    </source>
</evidence>
<dbReference type="InterPro" id="IPR024412">
    <property type="entry name" value="Lsr2_dim_dom"/>
</dbReference>
<dbReference type="EMBL" id="QZEZ01000004">
    <property type="protein sequence ID" value="RJK96054.1"/>
    <property type="molecule type" value="Genomic_DNA"/>
</dbReference>
<evidence type="ECO:0000256" key="2">
    <source>
        <dbReference type="SAM" id="MobiDB-lite"/>
    </source>
</evidence>
<dbReference type="RefSeq" id="WP_119950480.1">
    <property type="nucleotide sequence ID" value="NZ_QZEZ01000004.1"/>
</dbReference>
<feature type="domain" description="Lsr2 DNA-binding" evidence="4">
    <location>
        <begin position="86"/>
        <end position="120"/>
    </location>
</feature>
<dbReference type="Gene3D" id="3.30.60.230">
    <property type="entry name" value="Lsr2, dimerization domain"/>
    <property type="match status" value="1"/>
</dbReference>
<dbReference type="Gene3D" id="4.10.320.10">
    <property type="entry name" value="E3-binding domain"/>
    <property type="match status" value="1"/>
</dbReference>
<dbReference type="Pfam" id="PF23359">
    <property type="entry name" value="Lsr2_DNA-bd"/>
    <property type="match status" value="1"/>
</dbReference>
<organism evidence="5 6">
    <name type="scientific">Vallicoccus soli</name>
    <dbReference type="NCBI Taxonomy" id="2339232"/>
    <lineage>
        <taxon>Bacteria</taxon>
        <taxon>Bacillati</taxon>
        <taxon>Actinomycetota</taxon>
        <taxon>Actinomycetes</taxon>
        <taxon>Motilibacterales</taxon>
        <taxon>Vallicoccaceae</taxon>
        <taxon>Vallicoccus</taxon>
    </lineage>
</organism>
<dbReference type="InterPro" id="IPR042261">
    <property type="entry name" value="Lsr2-like_dimerization"/>
</dbReference>
<dbReference type="GO" id="GO:0003677">
    <property type="term" value="F:DNA binding"/>
    <property type="evidence" value="ECO:0007669"/>
    <property type="project" value="UniProtKB-KW"/>
</dbReference>
<gene>
    <name evidence="5" type="ORF">D5H78_10890</name>
</gene>
<dbReference type="AlphaFoldDB" id="A0A3A3Z611"/>
<evidence type="ECO:0000313" key="5">
    <source>
        <dbReference type="EMBL" id="RJK96054.1"/>
    </source>
</evidence>
<evidence type="ECO:0000259" key="3">
    <source>
        <dbReference type="Pfam" id="PF11774"/>
    </source>
</evidence>
<reference evidence="5 6" key="1">
    <citation type="submission" date="2018-09" db="EMBL/GenBank/DDBJ databases">
        <title>YIM 75000 draft genome.</title>
        <authorList>
            <person name="Tang S."/>
            <person name="Feng Y."/>
        </authorList>
    </citation>
    <scope>NUCLEOTIDE SEQUENCE [LARGE SCALE GENOMIC DNA]</scope>
    <source>
        <strain evidence="5 6">YIM 75000</strain>
    </source>
</reference>
<dbReference type="OrthoDB" id="4113332at2"/>
<evidence type="ECO:0000259" key="4">
    <source>
        <dbReference type="Pfam" id="PF23359"/>
    </source>
</evidence>
<dbReference type="Pfam" id="PF11774">
    <property type="entry name" value="Lsr2"/>
    <property type="match status" value="1"/>
</dbReference>
<feature type="domain" description="Lsr2 dimerization" evidence="3">
    <location>
        <begin position="1"/>
        <end position="58"/>
    </location>
</feature>
<name>A0A3A3Z611_9ACTN</name>
<protein>
    <submittedName>
        <fullName evidence="5">Lsr2 family protein</fullName>
    </submittedName>
</protein>
<dbReference type="Proteomes" id="UP000265614">
    <property type="component" value="Unassembled WGS sequence"/>
</dbReference>
<sequence length="123" mass="12704">MAQKVQVILEDDLDGGDADETVSFALDGVSYEIDLSTANAEKLREALSLYVGSARRIGGRTGGGARQRRSSSGGGAPSSGGGAARSGDTAAIREWARENGHEVSERGRIPSAVREAYEAAHAG</sequence>
<dbReference type="InterPro" id="IPR055370">
    <property type="entry name" value="Lsr2_DNA-bd"/>
</dbReference>
<dbReference type="GO" id="GO:0016746">
    <property type="term" value="F:acyltransferase activity"/>
    <property type="evidence" value="ECO:0007669"/>
    <property type="project" value="InterPro"/>
</dbReference>